<dbReference type="Proteomes" id="UP000567822">
    <property type="component" value="Unassembled WGS sequence"/>
</dbReference>
<evidence type="ECO:0000313" key="12">
    <source>
        <dbReference type="EMBL" id="NXK66026.1"/>
    </source>
</evidence>
<evidence type="ECO:0000256" key="3">
    <source>
        <dbReference type="ARBA" id="ARBA00022598"/>
    </source>
</evidence>
<evidence type="ECO:0000256" key="9">
    <source>
        <dbReference type="PIRSR" id="PIRSR001549-1"/>
    </source>
</evidence>
<dbReference type="PANTHER" id="PTHR11476">
    <property type="entry name" value="HISTIDYL-TRNA SYNTHETASE"/>
    <property type="match status" value="1"/>
</dbReference>
<protein>
    <recommendedName>
        <fullName evidence="2">histidine--tRNA ligase</fullName>
        <ecNumber evidence="2">6.1.1.21</ecNumber>
    </recommendedName>
</protein>
<dbReference type="CDD" id="cd00859">
    <property type="entry name" value="HisRS_anticodon"/>
    <property type="match status" value="1"/>
</dbReference>
<dbReference type="Gene3D" id="3.40.50.800">
    <property type="entry name" value="Anticodon-binding domain"/>
    <property type="match status" value="1"/>
</dbReference>
<feature type="binding site" evidence="9">
    <location>
        <position position="114"/>
    </location>
    <ligand>
        <name>L-histidine</name>
        <dbReference type="ChEBI" id="CHEBI:57595"/>
    </ligand>
</feature>
<dbReference type="InterPro" id="IPR036621">
    <property type="entry name" value="Anticodon-bd_dom_sf"/>
</dbReference>
<dbReference type="GO" id="GO:0003723">
    <property type="term" value="F:RNA binding"/>
    <property type="evidence" value="ECO:0007669"/>
    <property type="project" value="TreeGrafter"/>
</dbReference>
<evidence type="ECO:0000256" key="2">
    <source>
        <dbReference type="ARBA" id="ARBA00012815"/>
    </source>
</evidence>
<dbReference type="GO" id="GO:0005524">
    <property type="term" value="F:ATP binding"/>
    <property type="evidence" value="ECO:0007669"/>
    <property type="project" value="UniProtKB-KW"/>
</dbReference>
<gene>
    <name evidence="12" type="primary">Hars_1</name>
    <name evidence="12" type="ORF">SYLVIR_R08007</name>
</gene>
<dbReference type="InterPro" id="IPR045864">
    <property type="entry name" value="aa-tRNA-synth_II/BPL/LPL"/>
</dbReference>
<evidence type="ECO:0000313" key="13">
    <source>
        <dbReference type="Proteomes" id="UP000567822"/>
    </source>
</evidence>
<proteinExistence type="inferred from homology"/>
<evidence type="ECO:0000256" key="5">
    <source>
        <dbReference type="ARBA" id="ARBA00022840"/>
    </source>
</evidence>
<dbReference type="SUPFAM" id="SSF52954">
    <property type="entry name" value="Class II aaRS ABD-related"/>
    <property type="match status" value="1"/>
</dbReference>
<dbReference type="Pfam" id="PF03129">
    <property type="entry name" value="HGTP_anticodon"/>
    <property type="match status" value="1"/>
</dbReference>
<keyword evidence="3" id="KW-0436">Ligase</keyword>
<dbReference type="PIRSF" id="PIRSF001549">
    <property type="entry name" value="His-tRNA_synth"/>
    <property type="match status" value="1"/>
</dbReference>
<keyword evidence="4" id="KW-0547">Nucleotide-binding</keyword>
<feature type="domain" description="Aminoacyl-transfer RNA synthetases class-II family profile" evidence="11">
    <location>
        <begin position="1"/>
        <end position="377"/>
    </location>
</feature>
<comment type="similarity">
    <text evidence="1">Belongs to the class-II aminoacyl-tRNA synthetase family.</text>
</comment>
<dbReference type="InterPro" id="IPR006195">
    <property type="entry name" value="aa-tRNA-synth_II"/>
</dbReference>
<keyword evidence="6" id="KW-0648">Protein biosynthesis</keyword>
<dbReference type="CDD" id="cd00773">
    <property type="entry name" value="HisRS-like_core"/>
    <property type="match status" value="1"/>
</dbReference>
<dbReference type="Pfam" id="PF13393">
    <property type="entry name" value="tRNA-synt_His"/>
    <property type="match status" value="1"/>
</dbReference>
<dbReference type="SUPFAM" id="SSF55681">
    <property type="entry name" value="Class II aaRS and biotin synthetases"/>
    <property type="match status" value="1"/>
</dbReference>
<dbReference type="InterPro" id="IPR033656">
    <property type="entry name" value="HisRS_anticodon"/>
</dbReference>
<feature type="non-terminal residue" evidence="12">
    <location>
        <position position="1"/>
    </location>
</feature>
<dbReference type="GO" id="GO:0032543">
    <property type="term" value="P:mitochondrial translation"/>
    <property type="evidence" value="ECO:0007669"/>
    <property type="project" value="TreeGrafter"/>
</dbReference>
<dbReference type="PROSITE" id="PS50862">
    <property type="entry name" value="AA_TRNA_LIGASE_II"/>
    <property type="match status" value="1"/>
</dbReference>
<dbReference type="GO" id="GO:0042802">
    <property type="term" value="F:identical protein binding"/>
    <property type="evidence" value="ECO:0007669"/>
    <property type="project" value="TreeGrafter"/>
</dbReference>
<comment type="caution">
    <text evidence="12">The sequence shown here is derived from an EMBL/GenBank/DDBJ whole genome shotgun (WGS) entry which is preliminary data.</text>
</comment>
<dbReference type="Gene3D" id="3.30.930.10">
    <property type="entry name" value="Bira Bifunctional Protein, Domain 2"/>
    <property type="match status" value="1"/>
</dbReference>
<dbReference type="InterPro" id="IPR004516">
    <property type="entry name" value="HisRS/HisZ"/>
</dbReference>
<feature type="region of interest" description="Disordered" evidence="10">
    <location>
        <begin position="190"/>
        <end position="228"/>
    </location>
</feature>
<dbReference type="GO" id="GO:0004821">
    <property type="term" value="F:histidine-tRNA ligase activity"/>
    <property type="evidence" value="ECO:0007669"/>
    <property type="project" value="UniProtKB-EC"/>
</dbReference>
<evidence type="ECO:0000256" key="6">
    <source>
        <dbReference type="ARBA" id="ARBA00022917"/>
    </source>
</evidence>
<keyword evidence="7" id="KW-0030">Aminoacyl-tRNA synthetase</keyword>
<keyword evidence="13" id="KW-1185">Reference proteome</keyword>
<dbReference type="GO" id="GO:0005739">
    <property type="term" value="C:mitochondrion"/>
    <property type="evidence" value="ECO:0007669"/>
    <property type="project" value="TreeGrafter"/>
</dbReference>
<evidence type="ECO:0000256" key="10">
    <source>
        <dbReference type="SAM" id="MobiDB-lite"/>
    </source>
</evidence>
<dbReference type="EC" id="6.1.1.21" evidence="2"/>
<evidence type="ECO:0000256" key="1">
    <source>
        <dbReference type="ARBA" id="ARBA00008226"/>
    </source>
</evidence>
<dbReference type="InterPro" id="IPR041715">
    <property type="entry name" value="HisRS-like_core"/>
</dbReference>
<feature type="binding site" evidence="9">
    <location>
        <position position="118"/>
    </location>
    <ligand>
        <name>L-histidine</name>
        <dbReference type="ChEBI" id="CHEBI:57595"/>
    </ligand>
</feature>
<feature type="binding site" evidence="9">
    <location>
        <begin position="71"/>
        <end position="73"/>
    </location>
    <ligand>
        <name>L-histidine</name>
        <dbReference type="ChEBI" id="CHEBI:57595"/>
    </ligand>
</feature>
<feature type="binding site" evidence="9">
    <location>
        <position position="98"/>
    </location>
    <ligand>
        <name>L-histidine</name>
        <dbReference type="ChEBI" id="CHEBI:57595"/>
    </ligand>
</feature>
<accession>A0A7L0L9W4</accession>
<comment type="catalytic activity">
    <reaction evidence="8">
        <text>tRNA(His) + L-histidine + ATP = L-histidyl-tRNA(His) + AMP + diphosphate + H(+)</text>
        <dbReference type="Rhea" id="RHEA:17313"/>
        <dbReference type="Rhea" id="RHEA-COMP:9665"/>
        <dbReference type="Rhea" id="RHEA-COMP:9689"/>
        <dbReference type="ChEBI" id="CHEBI:15378"/>
        <dbReference type="ChEBI" id="CHEBI:30616"/>
        <dbReference type="ChEBI" id="CHEBI:33019"/>
        <dbReference type="ChEBI" id="CHEBI:57595"/>
        <dbReference type="ChEBI" id="CHEBI:78442"/>
        <dbReference type="ChEBI" id="CHEBI:78527"/>
        <dbReference type="ChEBI" id="CHEBI:456215"/>
        <dbReference type="EC" id="6.1.1.21"/>
    </reaction>
</comment>
<dbReference type="EMBL" id="VXAN01000247">
    <property type="protein sequence ID" value="NXK66026.1"/>
    <property type="molecule type" value="Genomic_DNA"/>
</dbReference>
<dbReference type="AlphaFoldDB" id="A0A7L0L9W4"/>
<sequence>QGTRDHPPPQAALRDRLLSAVVSCFKRHGAAAIDTPPLELRETLMGKYGEDTKLIYELQDQGGEPPPLRYDLTVPFARYLAMNKVTKMKRYHVAKVYRRDNPATPPRRYREFYQCDFDIAGQFDPPPPDAECLKIVHEILSDLQLGDFLIKVNDRRIPPRVFAVCGVPESKFISACSTVDKLDKWAPPTSCSNGCSSRPSPPPWEEVRSEMVGEPPPSPEAADRIGEYAPPHAPPELIERLLQDPKLPPHKLAKEGLGDMKPPPEYLTLFGITGKAPPCGGRRGLARGLDYYTGVIFEAVLLQQENEHPPQPVSVGSVAGGGPPPGLVGMFDPKGRTPPCVGVSIGIERIFPPLEQRLEASGEKLRTTETQVLVATPQKHLLAARLKLISELWDAGIKAEMLYKKDPKLLKQLQYCEDTGIPLAAIVGEQELADGVVKLRDVATREEVRM</sequence>
<dbReference type="GO" id="GO:0005829">
    <property type="term" value="C:cytosol"/>
    <property type="evidence" value="ECO:0007669"/>
    <property type="project" value="TreeGrafter"/>
</dbReference>
<keyword evidence="5" id="KW-0067">ATP-binding</keyword>
<organism evidence="12 13">
    <name type="scientific">Sylvietta virens</name>
    <name type="common">Green crombec</name>
    <dbReference type="NCBI Taxonomy" id="208069"/>
    <lineage>
        <taxon>Eukaryota</taxon>
        <taxon>Metazoa</taxon>
        <taxon>Chordata</taxon>
        <taxon>Craniata</taxon>
        <taxon>Vertebrata</taxon>
        <taxon>Euteleostomi</taxon>
        <taxon>Archelosauria</taxon>
        <taxon>Archosauria</taxon>
        <taxon>Dinosauria</taxon>
        <taxon>Saurischia</taxon>
        <taxon>Theropoda</taxon>
        <taxon>Coelurosauria</taxon>
        <taxon>Aves</taxon>
        <taxon>Neognathae</taxon>
        <taxon>Neoaves</taxon>
        <taxon>Telluraves</taxon>
        <taxon>Australaves</taxon>
        <taxon>Passeriformes</taxon>
        <taxon>Sylvioidea</taxon>
        <taxon>Sylviidae</taxon>
        <taxon>Acrocephalinae</taxon>
        <taxon>Sylvietta</taxon>
    </lineage>
</organism>
<dbReference type="InterPro" id="IPR004154">
    <property type="entry name" value="Anticodon-bd"/>
</dbReference>
<reference evidence="12 13" key="1">
    <citation type="submission" date="2019-09" db="EMBL/GenBank/DDBJ databases">
        <title>Bird 10,000 Genomes (B10K) Project - Family phase.</title>
        <authorList>
            <person name="Zhang G."/>
        </authorList>
    </citation>
    <scope>NUCLEOTIDE SEQUENCE [LARGE SCALE GENOMIC DNA]</scope>
    <source>
        <strain evidence="12">B10K-DU-009-59</strain>
        <tissue evidence="12">Muscle</tissue>
    </source>
</reference>
<feature type="binding site" evidence="9">
    <location>
        <begin position="291"/>
        <end position="292"/>
    </location>
    <ligand>
        <name>L-histidine</name>
        <dbReference type="ChEBI" id="CHEBI:57595"/>
    </ligand>
</feature>
<evidence type="ECO:0000256" key="8">
    <source>
        <dbReference type="ARBA" id="ARBA00047639"/>
    </source>
</evidence>
<evidence type="ECO:0000256" key="4">
    <source>
        <dbReference type="ARBA" id="ARBA00022741"/>
    </source>
</evidence>
<dbReference type="FunFam" id="3.40.50.800:FF:000008">
    <property type="entry name" value="histidine--tRNA ligase, cytoplasmic isoform X1"/>
    <property type="match status" value="1"/>
</dbReference>
<feature type="binding site" evidence="9">
    <location>
        <position position="287"/>
    </location>
    <ligand>
        <name>L-histidine</name>
        <dbReference type="ChEBI" id="CHEBI:57595"/>
    </ligand>
</feature>
<dbReference type="GO" id="GO:0006427">
    <property type="term" value="P:histidyl-tRNA aminoacylation"/>
    <property type="evidence" value="ECO:0007669"/>
    <property type="project" value="TreeGrafter"/>
</dbReference>
<evidence type="ECO:0000259" key="11">
    <source>
        <dbReference type="PROSITE" id="PS50862"/>
    </source>
</evidence>
<feature type="non-terminal residue" evidence="12">
    <location>
        <position position="450"/>
    </location>
</feature>
<name>A0A7L0L9W4_9SYLV</name>
<dbReference type="PANTHER" id="PTHR11476:SF7">
    <property type="entry name" value="HISTIDINE--TRNA LIGASE"/>
    <property type="match status" value="1"/>
</dbReference>
<evidence type="ECO:0000256" key="7">
    <source>
        <dbReference type="ARBA" id="ARBA00023146"/>
    </source>
</evidence>